<reference evidence="3" key="1">
    <citation type="submission" date="2023-01" db="EMBL/GenBank/DDBJ databases">
        <title>Genome assembly of the deep-sea coral Lophelia pertusa.</title>
        <authorList>
            <person name="Herrera S."/>
            <person name="Cordes E."/>
        </authorList>
    </citation>
    <scope>NUCLEOTIDE SEQUENCE</scope>
    <source>
        <strain evidence="3">USNM1676648</strain>
        <tissue evidence="3">Polyp</tissue>
    </source>
</reference>
<dbReference type="PANTHER" id="PTHR45632">
    <property type="entry name" value="LD33804P"/>
    <property type="match status" value="1"/>
</dbReference>
<dbReference type="InterPro" id="IPR015915">
    <property type="entry name" value="Kelch-typ_b-propeller"/>
</dbReference>
<dbReference type="SUPFAM" id="SSF117281">
    <property type="entry name" value="Kelch motif"/>
    <property type="match status" value="1"/>
</dbReference>
<organism evidence="3 4">
    <name type="scientific">Desmophyllum pertusum</name>
    <dbReference type="NCBI Taxonomy" id="174260"/>
    <lineage>
        <taxon>Eukaryota</taxon>
        <taxon>Metazoa</taxon>
        <taxon>Cnidaria</taxon>
        <taxon>Anthozoa</taxon>
        <taxon>Hexacorallia</taxon>
        <taxon>Scleractinia</taxon>
        <taxon>Caryophylliina</taxon>
        <taxon>Caryophylliidae</taxon>
        <taxon>Desmophyllum</taxon>
    </lineage>
</organism>
<dbReference type="AlphaFoldDB" id="A0A9W9ZN05"/>
<keyword evidence="4" id="KW-1185">Reference proteome</keyword>
<evidence type="ECO:0000313" key="3">
    <source>
        <dbReference type="EMBL" id="KAJ7384516.1"/>
    </source>
</evidence>
<dbReference type="Gene3D" id="2.120.10.80">
    <property type="entry name" value="Kelch-type beta propeller"/>
    <property type="match status" value="1"/>
</dbReference>
<keyword evidence="2" id="KW-0677">Repeat</keyword>
<protein>
    <submittedName>
        <fullName evidence="3">Uncharacterized protein</fullName>
    </submittedName>
</protein>
<comment type="caution">
    <text evidence="3">The sequence shown here is derived from an EMBL/GenBank/DDBJ whole genome shotgun (WGS) entry which is preliminary data.</text>
</comment>
<accession>A0A9W9ZN05</accession>
<sequence>MPSRNSKFALEKAKPRSMNPVSTLYNETGYFYIPKCQGFLLPLSPSQLDMKYFEVETKAWKPLPYMAQVIEGTKSCFSAEYVGYEVNYQINCLCSVNDYVYAISESNLPLQRYSVANNNWQGGANLSFFNTSDDKDKLTSVAAVVLKSKIYVIHGRKRNEVVQQRRSNWVDKAAVVHCFDPAKNEWEQKASTCHPHFGSSIFVVNDRLCVADGNISYDYDYGDPTGNCAPVEVYDEENNTCSTAAQATNNYGSVEIEGRIYFILGSFAYDSGIRIGDDEVYHVDIEDWEPICHHDTDAVFVYMPVNRNEIDEFKQMSTEVEASNELLLQNE</sequence>
<name>A0A9W9ZN05_9CNID</name>
<gene>
    <name evidence="3" type="ORF">OS493_021145</name>
</gene>
<dbReference type="Proteomes" id="UP001163046">
    <property type="component" value="Unassembled WGS sequence"/>
</dbReference>
<dbReference type="EMBL" id="MU825886">
    <property type="protein sequence ID" value="KAJ7384516.1"/>
    <property type="molecule type" value="Genomic_DNA"/>
</dbReference>
<proteinExistence type="predicted"/>
<evidence type="ECO:0000256" key="1">
    <source>
        <dbReference type="ARBA" id="ARBA00022441"/>
    </source>
</evidence>
<evidence type="ECO:0000313" key="4">
    <source>
        <dbReference type="Proteomes" id="UP001163046"/>
    </source>
</evidence>
<dbReference type="PANTHER" id="PTHR45632:SF3">
    <property type="entry name" value="KELCH-LIKE PROTEIN 32"/>
    <property type="match status" value="1"/>
</dbReference>
<evidence type="ECO:0000256" key="2">
    <source>
        <dbReference type="ARBA" id="ARBA00022737"/>
    </source>
</evidence>
<dbReference type="OrthoDB" id="6678352at2759"/>
<keyword evidence="1" id="KW-0880">Kelch repeat</keyword>